<keyword evidence="2" id="KW-0520">NAD</keyword>
<dbReference type="RefSeq" id="WP_284391355.1">
    <property type="nucleotide sequence ID" value="NZ_BSNG01000001.1"/>
</dbReference>
<dbReference type="SUPFAM" id="SSF52283">
    <property type="entry name" value="Formate/glycerate dehydrogenase catalytic domain-like"/>
    <property type="match status" value="1"/>
</dbReference>
<evidence type="ECO:0000259" key="4">
    <source>
        <dbReference type="Pfam" id="PF00389"/>
    </source>
</evidence>
<sequence length="340" mass="36832">MAAKPKLLVAMRHELPAGFFGSEEWARLAAVTDIVSREAFTDFDGAAGAAALRDADILLAAWGVPPLNRERLDRAPNLKLVAYAAASVRIVAPPPFWRRGILITSAVSAMAVPVAEFTFAAIVMCGKDVFRIRDVHRQQRGMGGFGTRISMDLSHLGNFRRRIGIVGASRIGRLTIDMLVCANFAVAVYDPFLSAAEAAAMGAAKMELHDLLAWSDTVSLHAPVLPETRHMIGARELALMADNAVLINTARGWLIDHDALLAEVQTGRLRVLIDTPDPEPLPPESPFYDLPNVVLTPHIAGAQGNELRRLADLAITEIERFVAGEAPLFPVTEAELDRIA</sequence>
<dbReference type="PANTHER" id="PTHR10996:SF178">
    <property type="entry name" value="2-HYDROXYACID DEHYDROGENASE YGL185C-RELATED"/>
    <property type="match status" value="1"/>
</dbReference>
<protein>
    <submittedName>
        <fullName evidence="6">Dehydrogenase</fullName>
    </submittedName>
</protein>
<dbReference type="Pfam" id="PF00389">
    <property type="entry name" value="2-Hacid_dh"/>
    <property type="match status" value="1"/>
</dbReference>
<dbReference type="Gene3D" id="3.40.50.720">
    <property type="entry name" value="NAD(P)-binding Rossmann-like Domain"/>
    <property type="match status" value="2"/>
</dbReference>
<evidence type="ECO:0000256" key="3">
    <source>
        <dbReference type="RuleBase" id="RU003719"/>
    </source>
</evidence>
<dbReference type="Proteomes" id="UP001161406">
    <property type="component" value="Unassembled WGS sequence"/>
</dbReference>
<comment type="similarity">
    <text evidence="3">Belongs to the D-isomer specific 2-hydroxyacid dehydrogenase family.</text>
</comment>
<feature type="domain" description="D-isomer specific 2-hydroxyacid dehydrogenase catalytic" evidence="4">
    <location>
        <begin position="46"/>
        <end position="331"/>
    </location>
</feature>
<evidence type="ECO:0000313" key="6">
    <source>
        <dbReference type="EMBL" id="GLQ10619.1"/>
    </source>
</evidence>
<comment type="caution">
    <text evidence="6">The sequence shown here is derived from an EMBL/GenBank/DDBJ whole genome shotgun (WGS) entry which is preliminary data.</text>
</comment>
<name>A0ABQ5UG67_9HYPH</name>
<feature type="domain" description="D-isomer specific 2-hydroxyacid dehydrogenase NAD-binding" evidence="5">
    <location>
        <begin position="150"/>
        <end position="300"/>
    </location>
</feature>
<dbReference type="Pfam" id="PF02826">
    <property type="entry name" value="2-Hacid_dh_C"/>
    <property type="match status" value="1"/>
</dbReference>
<dbReference type="InterPro" id="IPR050223">
    <property type="entry name" value="D-isomer_2-hydroxyacid_DH"/>
</dbReference>
<dbReference type="PROSITE" id="PS00671">
    <property type="entry name" value="D_2_HYDROXYACID_DH_3"/>
    <property type="match status" value="1"/>
</dbReference>
<gene>
    <name evidence="6" type="ORF">GCM10007913_25510</name>
</gene>
<dbReference type="InterPro" id="IPR006140">
    <property type="entry name" value="D-isomer_DH_NAD-bd"/>
</dbReference>
<evidence type="ECO:0000256" key="2">
    <source>
        <dbReference type="ARBA" id="ARBA00023027"/>
    </source>
</evidence>
<reference evidence="6" key="2">
    <citation type="submission" date="2023-01" db="EMBL/GenBank/DDBJ databases">
        <title>Draft genome sequence of Devosia yakushimensis strain NBRC 103855.</title>
        <authorList>
            <person name="Sun Q."/>
            <person name="Mori K."/>
        </authorList>
    </citation>
    <scope>NUCLEOTIDE SEQUENCE</scope>
    <source>
        <strain evidence="6">NBRC 103855</strain>
    </source>
</reference>
<reference evidence="6" key="1">
    <citation type="journal article" date="2014" name="Int. J. Syst. Evol. Microbiol.">
        <title>Complete genome of a new Firmicutes species belonging to the dominant human colonic microbiota ('Ruminococcus bicirculans') reveals two chromosomes and a selective capacity to utilize plant glucans.</title>
        <authorList>
            <consortium name="NISC Comparative Sequencing Program"/>
            <person name="Wegmann U."/>
            <person name="Louis P."/>
            <person name="Goesmann A."/>
            <person name="Henrissat B."/>
            <person name="Duncan S.H."/>
            <person name="Flint H.J."/>
        </authorList>
    </citation>
    <scope>NUCLEOTIDE SEQUENCE</scope>
    <source>
        <strain evidence="6">NBRC 103855</strain>
    </source>
</reference>
<evidence type="ECO:0000259" key="5">
    <source>
        <dbReference type="Pfam" id="PF02826"/>
    </source>
</evidence>
<dbReference type="PANTHER" id="PTHR10996">
    <property type="entry name" value="2-HYDROXYACID DEHYDROGENASE-RELATED"/>
    <property type="match status" value="1"/>
</dbReference>
<keyword evidence="7" id="KW-1185">Reference proteome</keyword>
<dbReference type="EMBL" id="BSNG01000001">
    <property type="protein sequence ID" value="GLQ10619.1"/>
    <property type="molecule type" value="Genomic_DNA"/>
</dbReference>
<dbReference type="SUPFAM" id="SSF51735">
    <property type="entry name" value="NAD(P)-binding Rossmann-fold domains"/>
    <property type="match status" value="1"/>
</dbReference>
<dbReference type="InterPro" id="IPR006139">
    <property type="entry name" value="D-isomer_2_OHA_DH_cat_dom"/>
</dbReference>
<keyword evidence="1 3" id="KW-0560">Oxidoreductase</keyword>
<evidence type="ECO:0000313" key="7">
    <source>
        <dbReference type="Proteomes" id="UP001161406"/>
    </source>
</evidence>
<dbReference type="CDD" id="cd12167">
    <property type="entry name" value="2-Hacid_dh_8"/>
    <property type="match status" value="1"/>
</dbReference>
<dbReference type="InterPro" id="IPR029753">
    <property type="entry name" value="D-isomer_DH_CS"/>
</dbReference>
<evidence type="ECO:0000256" key="1">
    <source>
        <dbReference type="ARBA" id="ARBA00023002"/>
    </source>
</evidence>
<dbReference type="InterPro" id="IPR036291">
    <property type="entry name" value="NAD(P)-bd_dom_sf"/>
</dbReference>
<organism evidence="6 7">
    <name type="scientific">Devosia yakushimensis</name>
    <dbReference type="NCBI Taxonomy" id="470028"/>
    <lineage>
        <taxon>Bacteria</taxon>
        <taxon>Pseudomonadati</taxon>
        <taxon>Pseudomonadota</taxon>
        <taxon>Alphaproteobacteria</taxon>
        <taxon>Hyphomicrobiales</taxon>
        <taxon>Devosiaceae</taxon>
        <taxon>Devosia</taxon>
    </lineage>
</organism>
<proteinExistence type="inferred from homology"/>
<accession>A0ABQ5UG67</accession>